<evidence type="ECO:0000256" key="9">
    <source>
        <dbReference type="HAMAP-Rule" id="MF_00328"/>
    </source>
</evidence>
<organism evidence="11 12">
    <name type="scientific">Microbulbifer echini</name>
    <dbReference type="NCBI Taxonomy" id="1529067"/>
    <lineage>
        <taxon>Bacteria</taxon>
        <taxon>Pseudomonadati</taxon>
        <taxon>Pseudomonadota</taxon>
        <taxon>Gammaproteobacteria</taxon>
        <taxon>Cellvibrionales</taxon>
        <taxon>Microbulbiferaceae</taxon>
        <taxon>Microbulbifer</taxon>
    </lineage>
</organism>
<dbReference type="PANTHER" id="PTHR23117:SF13">
    <property type="entry name" value="GUANYLATE KINASE"/>
    <property type="match status" value="1"/>
</dbReference>
<evidence type="ECO:0000256" key="3">
    <source>
        <dbReference type="ARBA" id="ARBA00016296"/>
    </source>
</evidence>
<dbReference type="Gene3D" id="3.40.50.300">
    <property type="entry name" value="P-loop containing nucleotide triphosphate hydrolases"/>
    <property type="match status" value="1"/>
</dbReference>
<keyword evidence="5 9" id="KW-0547">Nucleotide-binding</keyword>
<comment type="caution">
    <text evidence="11">The sequence shown here is derived from an EMBL/GenBank/DDBJ whole genome shotgun (WGS) entry which is preliminary data.</text>
</comment>
<evidence type="ECO:0000256" key="2">
    <source>
        <dbReference type="ARBA" id="ARBA00012961"/>
    </source>
</evidence>
<evidence type="ECO:0000313" key="12">
    <source>
        <dbReference type="Proteomes" id="UP001569414"/>
    </source>
</evidence>
<keyword evidence="6 9" id="KW-0418">Kinase</keyword>
<comment type="subcellular location">
    <subcellularLocation>
        <location evidence="9">Cytoplasm</location>
    </subcellularLocation>
</comment>
<keyword evidence="7 9" id="KW-0067">ATP-binding</keyword>
<proteinExistence type="inferred from homology"/>
<dbReference type="HAMAP" id="MF_00328">
    <property type="entry name" value="Guanylate_kinase"/>
    <property type="match status" value="1"/>
</dbReference>
<dbReference type="NCBIfam" id="TIGR03263">
    <property type="entry name" value="guanyl_kin"/>
    <property type="match status" value="1"/>
</dbReference>
<evidence type="ECO:0000256" key="5">
    <source>
        <dbReference type="ARBA" id="ARBA00022741"/>
    </source>
</evidence>
<dbReference type="InterPro" id="IPR008145">
    <property type="entry name" value="GK/Ca_channel_bsu"/>
</dbReference>
<comment type="function">
    <text evidence="9">Essential for recycling GMP and indirectly, cGMP.</text>
</comment>
<dbReference type="CDD" id="cd00071">
    <property type="entry name" value="GMPK"/>
    <property type="match status" value="1"/>
</dbReference>
<comment type="catalytic activity">
    <reaction evidence="9">
        <text>GMP + ATP = GDP + ADP</text>
        <dbReference type="Rhea" id="RHEA:20780"/>
        <dbReference type="ChEBI" id="CHEBI:30616"/>
        <dbReference type="ChEBI" id="CHEBI:58115"/>
        <dbReference type="ChEBI" id="CHEBI:58189"/>
        <dbReference type="ChEBI" id="CHEBI:456216"/>
        <dbReference type="EC" id="2.7.4.8"/>
    </reaction>
</comment>
<feature type="binding site" evidence="9">
    <location>
        <begin position="11"/>
        <end position="18"/>
    </location>
    <ligand>
        <name>ATP</name>
        <dbReference type="ChEBI" id="CHEBI:30616"/>
    </ligand>
</feature>
<evidence type="ECO:0000256" key="1">
    <source>
        <dbReference type="ARBA" id="ARBA00005790"/>
    </source>
</evidence>
<dbReference type="EMBL" id="JBGMEL010000011">
    <property type="protein sequence ID" value="MFA0791374.1"/>
    <property type="molecule type" value="Genomic_DNA"/>
</dbReference>
<dbReference type="Proteomes" id="UP001569414">
    <property type="component" value="Unassembled WGS sequence"/>
</dbReference>
<dbReference type="InterPro" id="IPR020590">
    <property type="entry name" value="Guanylate_kinase_CS"/>
</dbReference>
<dbReference type="InterPro" id="IPR008144">
    <property type="entry name" value="Guanylate_kin-like_dom"/>
</dbReference>
<dbReference type="Pfam" id="PF00625">
    <property type="entry name" value="Guanylate_kin"/>
    <property type="match status" value="1"/>
</dbReference>
<keyword evidence="12" id="KW-1185">Reference proteome</keyword>
<dbReference type="Gene3D" id="3.30.63.10">
    <property type="entry name" value="Guanylate Kinase phosphate binding domain"/>
    <property type="match status" value="1"/>
</dbReference>
<dbReference type="PROSITE" id="PS50052">
    <property type="entry name" value="GUANYLATE_KINASE_2"/>
    <property type="match status" value="1"/>
</dbReference>
<dbReference type="PANTHER" id="PTHR23117">
    <property type="entry name" value="GUANYLATE KINASE-RELATED"/>
    <property type="match status" value="1"/>
</dbReference>
<evidence type="ECO:0000256" key="4">
    <source>
        <dbReference type="ARBA" id="ARBA00022679"/>
    </source>
</evidence>
<feature type="domain" description="Guanylate kinase-like" evidence="10">
    <location>
        <begin position="4"/>
        <end position="183"/>
    </location>
</feature>
<dbReference type="EC" id="2.7.4.8" evidence="2 9"/>
<evidence type="ECO:0000313" key="11">
    <source>
        <dbReference type="EMBL" id="MFA0791374.1"/>
    </source>
</evidence>
<evidence type="ECO:0000259" key="10">
    <source>
        <dbReference type="PROSITE" id="PS50052"/>
    </source>
</evidence>
<dbReference type="InterPro" id="IPR017665">
    <property type="entry name" value="Guanylate_kinase"/>
</dbReference>
<protein>
    <recommendedName>
        <fullName evidence="3 9">Guanylate kinase</fullName>
        <ecNumber evidence="2 9">2.7.4.8</ecNumber>
    </recommendedName>
    <alternativeName>
        <fullName evidence="8 9">GMP kinase</fullName>
    </alternativeName>
</protein>
<name>A0ABV4NQV6_9GAMM</name>
<evidence type="ECO:0000256" key="8">
    <source>
        <dbReference type="ARBA" id="ARBA00030128"/>
    </source>
</evidence>
<accession>A0ABV4NQV6</accession>
<dbReference type="PROSITE" id="PS00856">
    <property type="entry name" value="GUANYLATE_KINASE_1"/>
    <property type="match status" value="1"/>
</dbReference>
<dbReference type="InterPro" id="IPR027417">
    <property type="entry name" value="P-loop_NTPase"/>
</dbReference>
<keyword evidence="4 9" id="KW-0808">Transferase</keyword>
<evidence type="ECO:0000256" key="6">
    <source>
        <dbReference type="ARBA" id="ARBA00022777"/>
    </source>
</evidence>
<dbReference type="RefSeq" id="WP_371843851.1">
    <property type="nucleotide sequence ID" value="NZ_JBGMEL010000011.1"/>
</dbReference>
<dbReference type="SUPFAM" id="SSF52540">
    <property type="entry name" value="P-loop containing nucleoside triphosphate hydrolases"/>
    <property type="match status" value="1"/>
</dbReference>
<keyword evidence="9" id="KW-0963">Cytoplasm</keyword>
<gene>
    <name evidence="9 11" type="primary">gmk</name>
    <name evidence="11" type="ORF">ACCI51_12525</name>
</gene>
<dbReference type="SMART" id="SM00072">
    <property type="entry name" value="GuKc"/>
    <property type="match status" value="1"/>
</dbReference>
<reference evidence="11 12" key="1">
    <citation type="submission" date="2024-08" db="EMBL/GenBank/DDBJ databases">
        <authorList>
            <person name="Ishaq N."/>
        </authorList>
    </citation>
    <scope>NUCLEOTIDE SEQUENCE [LARGE SCALE GENOMIC DNA]</scope>
    <source>
        <strain evidence="11 12">JCM 30400</strain>
    </source>
</reference>
<comment type="similarity">
    <text evidence="1 9">Belongs to the guanylate kinase family.</text>
</comment>
<sequence>MQTGTLYTVSAPSGAGKTSLVKALVDSDNQVTVSISHTTRPMRPGEVNGVDYHFVGREEFLAMLDQNAFFEHAQVYGDNYYGTSKGSIEEILASGRDVILEIDWQGAAQVRRLHPETIGIFILPPSQEALRDRLTGRGQDDETVIERRMDQAIDEMAHYVEADYLVINDDFEQALTELRSIFTAQRQRLLQQQKRHGALLQALLRH</sequence>
<dbReference type="GO" id="GO:0004385">
    <property type="term" value="F:GMP kinase activity"/>
    <property type="evidence" value="ECO:0007669"/>
    <property type="project" value="UniProtKB-EC"/>
</dbReference>
<evidence type="ECO:0000256" key="7">
    <source>
        <dbReference type="ARBA" id="ARBA00022840"/>
    </source>
</evidence>